<keyword evidence="2" id="KW-1185">Reference proteome</keyword>
<feature type="non-terminal residue" evidence="1">
    <location>
        <position position="143"/>
    </location>
</feature>
<dbReference type="Proteomes" id="UP000297245">
    <property type="component" value="Unassembled WGS sequence"/>
</dbReference>
<accession>A0A4S8LXC9</accession>
<dbReference type="AlphaFoldDB" id="A0A4S8LXC9"/>
<dbReference type="EMBL" id="ML179227">
    <property type="protein sequence ID" value="THU94329.1"/>
    <property type="molecule type" value="Genomic_DNA"/>
</dbReference>
<organism evidence="1 2">
    <name type="scientific">Dendrothele bispora (strain CBS 962.96)</name>
    <dbReference type="NCBI Taxonomy" id="1314807"/>
    <lineage>
        <taxon>Eukaryota</taxon>
        <taxon>Fungi</taxon>
        <taxon>Dikarya</taxon>
        <taxon>Basidiomycota</taxon>
        <taxon>Agaricomycotina</taxon>
        <taxon>Agaricomycetes</taxon>
        <taxon>Agaricomycetidae</taxon>
        <taxon>Agaricales</taxon>
        <taxon>Agaricales incertae sedis</taxon>
        <taxon>Dendrothele</taxon>
    </lineage>
</organism>
<name>A0A4S8LXC9_DENBC</name>
<sequence length="143" mass="15922">NVLTASRRLASAKRFRPEQMDELEAFLNDSAFGREARGFIQGIEIINRLEKIVTNKPAWEISKSMKACGLSENIKHYVAAASLSTSLISFRSSDTIQVVCEKLLGLGLDLPENIRQDAAALSTFTKAIDEEFTQRRGSMKKDV</sequence>
<dbReference type="OrthoDB" id="3236341at2759"/>
<feature type="non-terminal residue" evidence="1">
    <location>
        <position position="1"/>
    </location>
</feature>
<evidence type="ECO:0000313" key="2">
    <source>
        <dbReference type="Proteomes" id="UP000297245"/>
    </source>
</evidence>
<proteinExistence type="predicted"/>
<reference evidence="1 2" key="1">
    <citation type="journal article" date="2019" name="Nat. Ecol. Evol.">
        <title>Megaphylogeny resolves global patterns of mushroom evolution.</title>
        <authorList>
            <person name="Varga T."/>
            <person name="Krizsan K."/>
            <person name="Foldi C."/>
            <person name="Dima B."/>
            <person name="Sanchez-Garcia M."/>
            <person name="Sanchez-Ramirez S."/>
            <person name="Szollosi G.J."/>
            <person name="Szarkandi J.G."/>
            <person name="Papp V."/>
            <person name="Albert L."/>
            <person name="Andreopoulos W."/>
            <person name="Angelini C."/>
            <person name="Antonin V."/>
            <person name="Barry K.W."/>
            <person name="Bougher N.L."/>
            <person name="Buchanan P."/>
            <person name="Buyck B."/>
            <person name="Bense V."/>
            <person name="Catcheside P."/>
            <person name="Chovatia M."/>
            <person name="Cooper J."/>
            <person name="Damon W."/>
            <person name="Desjardin D."/>
            <person name="Finy P."/>
            <person name="Geml J."/>
            <person name="Haridas S."/>
            <person name="Hughes K."/>
            <person name="Justo A."/>
            <person name="Karasinski D."/>
            <person name="Kautmanova I."/>
            <person name="Kiss B."/>
            <person name="Kocsube S."/>
            <person name="Kotiranta H."/>
            <person name="LaButti K.M."/>
            <person name="Lechner B.E."/>
            <person name="Liimatainen K."/>
            <person name="Lipzen A."/>
            <person name="Lukacs Z."/>
            <person name="Mihaltcheva S."/>
            <person name="Morgado L.N."/>
            <person name="Niskanen T."/>
            <person name="Noordeloos M.E."/>
            <person name="Ohm R.A."/>
            <person name="Ortiz-Santana B."/>
            <person name="Ovrebo C."/>
            <person name="Racz N."/>
            <person name="Riley R."/>
            <person name="Savchenko A."/>
            <person name="Shiryaev A."/>
            <person name="Soop K."/>
            <person name="Spirin V."/>
            <person name="Szebenyi C."/>
            <person name="Tomsovsky M."/>
            <person name="Tulloss R.E."/>
            <person name="Uehling J."/>
            <person name="Grigoriev I.V."/>
            <person name="Vagvolgyi C."/>
            <person name="Papp T."/>
            <person name="Martin F.M."/>
            <person name="Miettinen O."/>
            <person name="Hibbett D.S."/>
            <person name="Nagy L.G."/>
        </authorList>
    </citation>
    <scope>NUCLEOTIDE SEQUENCE [LARGE SCALE GENOMIC DNA]</scope>
    <source>
        <strain evidence="1 2">CBS 962.96</strain>
    </source>
</reference>
<gene>
    <name evidence="1" type="ORF">K435DRAFT_617796</name>
</gene>
<evidence type="ECO:0000313" key="1">
    <source>
        <dbReference type="EMBL" id="THU94329.1"/>
    </source>
</evidence>
<protein>
    <submittedName>
        <fullName evidence="1">Uncharacterized protein</fullName>
    </submittedName>
</protein>